<dbReference type="EMBL" id="PRFC01000095">
    <property type="protein sequence ID" value="PWV07979.1"/>
    <property type="molecule type" value="Genomic_DNA"/>
</dbReference>
<keyword evidence="4" id="KW-0548">Nucleotidyltransferase</keyword>
<feature type="compositionally biased region" description="Basic and acidic residues" evidence="1">
    <location>
        <begin position="51"/>
        <end position="61"/>
    </location>
</feature>
<evidence type="ECO:0000313" key="6">
    <source>
        <dbReference type="EMBL" id="PWV07983.1"/>
    </source>
</evidence>
<keyword evidence="4" id="KW-0255">Endonuclease</keyword>
<keyword evidence="4" id="KW-0378">Hydrolase</keyword>
<dbReference type="Proteomes" id="UP000246078">
    <property type="component" value="Unassembled WGS sequence"/>
</dbReference>
<organism evidence="4 7">
    <name type="scientific">Trypanosoma cruzi</name>
    <dbReference type="NCBI Taxonomy" id="5693"/>
    <lineage>
        <taxon>Eukaryota</taxon>
        <taxon>Discoba</taxon>
        <taxon>Euglenozoa</taxon>
        <taxon>Kinetoplastea</taxon>
        <taxon>Metakinetoplastina</taxon>
        <taxon>Trypanosomatida</taxon>
        <taxon>Trypanosomatidae</taxon>
        <taxon>Trypanosoma</taxon>
        <taxon>Schizotrypanum</taxon>
    </lineage>
</organism>
<dbReference type="EMBL" id="PRFC01000095">
    <property type="protein sequence ID" value="PWV07983.1"/>
    <property type="molecule type" value="Genomic_DNA"/>
</dbReference>
<dbReference type="GO" id="GO:0004519">
    <property type="term" value="F:endonuclease activity"/>
    <property type="evidence" value="ECO:0007669"/>
    <property type="project" value="UniProtKB-KW"/>
</dbReference>
<keyword evidence="4" id="KW-0808">Transferase</keyword>
<evidence type="ECO:0000313" key="3">
    <source>
        <dbReference type="EMBL" id="PWV03978.1"/>
    </source>
</evidence>
<gene>
    <name evidence="2" type="ORF">C3747_165g100</name>
    <name evidence="4" type="ORF">C3747_165g85</name>
    <name evidence="3" type="ORF">C3747_165g93</name>
    <name evidence="6" type="ORF">C3747_95g232</name>
    <name evidence="5" type="ORF">C3747_95g240</name>
</gene>
<dbReference type="VEuPathDB" id="TriTrypDB:C3747_95g232"/>
<dbReference type="VEuPathDB" id="TriTrypDB:C3747_95g240"/>
<sequence>MAQQRIQYTAGARCQDKRRVAKGQFKRIQREGPTHIPVTRGHASTKCADSSGDRSKWDSDDATDERVSLLPDFVGAYQRYTCRLRAVSDAQRQKLLRGGDIERSPSPIAALQMTVPSLTPAKLATITAQGADMIAIQETRKSSEQIASNAYWRVCAPCTNTYPQGRCCSGAGEEKPPLQAYAPHHSST</sequence>
<reference evidence="4 7" key="1">
    <citation type="journal article" date="2018" name="Microb. Genom.">
        <title>Expanding an expanded genome: long-read sequencing of Trypanosoma cruzi.</title>
        <authorList>
            <person name="Berna L."/>
            <person name="Rodriguez M."/>
            <person name="Chiribao M.L."/>
            <person name="Parodi-Talice A."/>
            <person name="Pita S."/>
            <person name="Rijo G."/>
            <person name="Alvarez-Valin F."/>
            <person name="Robello C."/>
        </authorList>
    </citation>
    <scope>NUCLEOTIDE SEQUENCE [LARGE SCALE GENOMIC DNA]</scope>
    <source>
        <strain evidence="4 7">TCC</strain>
    </source>
</reference>
<dbReference type="VEuPathDB" id="TriTrypDB:TcBrA4_0069190"/>
<evidence type="ECO:0000313" key="5">
    <source>
        <dbReference type="EMBL" id="PWV07979.1"/>
    </source>
</evidence>
<dbReference type="VEuPathDB" id="TriTrypDB:C3747_165g85"/>
<proteinExistence type="predicted"/>
<dbReference type="GO" id="GO:0003964">
    <property type="term" value="F:RNA-directed DNA polymerase activity"/>
    <property type="evidence" value="ECO:0007669"/>
    <property type="project" value="UniProtKB-KW"/>
</dbReference>
<name>A0A2V2W5P2_TRYCR</name>
<evidence type="ECO:0000313" key="7">
    <source>
        <dbReference type="Proteomes" id="UP000246078"/>
    </source>
</evidence>
<keyword evidence="4" id="KW-0695">RNA-directed DNA polymerase</keyword>
<protein>
    <submittedName>
        <fullName evidence="4">Putative Endonuclease-reverse transcriptase</fullName>
    </submittedName>
</protein>
<dbReference type="EMBL" id="PRFC01000165">
    <property type="protein sequence ID" value="PWV03974.1"/>
    <property type="molecule type" value="Genomic_DNA"/>
</dbReference>
<accession>A0A2V2W5P2</accession>
<evidence type="ECO:0000313" key="4">
    <source>
        <dbReference type="EMBL" id="PWV03982.1"/>
    </source>
</evidence>
<dbReference type="VEuPathDB" id="TriTrypDB:TcYC6_0085050"/>
<dbReference type="VEuPathDB" id="TriTrypDB:C3747_165g93"/>
<keyword evidence="4" id="KW-0540">Nuclease</keyword>
<feature type="region of interest" description="Disordered" evidence="1">
    <location>
        <begin position="30"/>
        <end position="61"/>
    </location>
</feature>
<dbReference type="AlphaFoldDB" id="A0A2V2W5P2"/>
<evidence type="ECO:0000256" key="1">
    <source>
        <dbReference type="SAM" id="MobiDB-lite"/>
    </source>
</evidence>
<evidence type="ECO:0000313" key="2">
    <source>
        <dbReference type="EMBL" id="PWV03974.1"/>
    </source>
</evidence>
<dbReference type="VEuPathDB" id="TriTrypDB:TcCL_Unassigned05236"/>
<dbReference type="VEuPathDB" id="TriTrypDB:Tc_MARK_6731"/>
<dbReference type="EMBL" id="PRFC01000165">
    <property type="protein sequence ID" value="PWV03982.1"/>
    <property type="molecule type" value="Genomic_DNA"/>
</dbReference>
<comment type="caution">
    <text evidence="4">The sequence shown here is derived from an EMBL/GenBank/DDBJ whole genome shotgun (WGS) entry which is preliminary data.</text>
</comment>
<dbReference type="EMBL" id="PRFC01000165">
    <property type="protein sequence ID" value="PWV03978.1"/>
    <property type="molecule type" value="Genomic_DNA"/>
</dbReference>
<dbReference type="VEuPathDB" id="TriTrypDB:C3747_165g100"/>